<dbReference type="InterPro" id="IPR035914">
    <property type="entry name" value="Sperma_CUB_dom_sf"/>
</dbReference>
<evidence type="ECO:0000313" key="1">
    <source>
        <dbReference type="Proteomes" id="UP000887578"/>
    </source>
</evidence>
<evidence type="ECO:0000313" key="2">
    <source>
        <dbReference type="WBParaSite" id="PDA_v2.g12332.t1"/>
    </source>
</evidence>
<dbReference type="WBParaSite" id="PDA_v2.g12332.t1">
    <property type="protein sequence ID" value="PDA_v2.g12332.t1"/>
    <property type="gene ID" value="PDA_v2.g12332"/>
</dbReference>
<dbReference type="AlphaFoldDB" id="A0A914PC76"/>
<name>A0A914PC76_9BILA</name>
<organism evidence="1 2">
    <name type="scientific">Panagrolaimus davidi</name>
    <dbReference type="NCBI Taxonomy" id="227884"/>
    <lineage>
        <taxon>Eukaryota</taxon>
        <taxon>Metazoa</taxon>
        <taxon>Ecdysozoa</taxon>
        <taxon>Nematoda</taxon>
        <taxon>Chromadorea</taxon>
        <taxon>Rhabditida</taxon>
        <taxon>Tylenchina</taxon>
        <taxon>Panagrolaimomorpha</taxon>
        <taxon>Panagrolaimoidea</taxon>
        <taxon>Panagrolaimidae</taxon>
        <taxon>Panagrolaimus</taxon>
    </lineage>
</organism>
<reference evidence="2" key="1">
    <citation type="submission" date="2022-11" db="UniProtKB">
        <authorList>
            <consortium name="WormBaseParasite"/>
        </authorList>
    </citation>
    <scope>IDENTIFICATION</scope>
</reference>
<keyword evidence="1" id="KW-1185">Reference proteome</keyword>
<dbReference type="Proteomes" id="UP000887578">
    <property type="component" value="Unplaced"/>
</dbReference>
<accession>A0A914PC76</accession>
<protein>
    <submittedName>
        <fullName evidence="2">CUB-like domain-containing protein</fullName>
    </submittedName>
</protein>
<sequence>MISGIAREIQFQDVRYPSNNLTVYNYISNFDTIIFKTSYEALAMNVNASQLITPWTAFQAILITFPLEIDTLKCPLAPRTFDFSTNPELVIPIAPTFKLRETRNSHVLCNWIFTLAPTQQLKVVVRKMNLADNINVSLMDKTMKTTIFSNNDTNKSFLFDGQRFNLTYEFNRANVSDSGFLLFVSAVNKSMIYTSERCQEPKVNTTAQTTMYSNMDYIKGYLPYQKCVSNVTVPSNSEARLYITEYDFEGIADTLILNYGNSQSRPIEWQPRKVRNTYILTADVKNAELIFTSDGNTQGAGYTAYLDTYGK</sequence>
<dbReference type="SUPFAM" id="SSF49854">
    <property type="entry name" value="Spermadhesin, CUB domain"/>
    <property type="match status" value="1"/>
</dbReference>
<proteinExistence type="predicted"/>